<gene>
    <name evidence="4" type="ORF">SAMN05421541_105281</name>
</gene>
<dbReference type="InterPro" id="IPR043746">
    <property type="entry name" value="DUF5691"/>
</dbReference>
<dbReference type="Proteomes" id="UP000199645">
    <property type="component" value="Unassembled WGS sequence"/>
</dbReference>
<dbReference type="InterPro" id="IPR007527">
    <property type="entry name" value="Znf_SWIM"/>
</dbReference>
<organism evidence="4 5">
    <name type="scientific">Actinoplanes philippinensis</name>
    <dbReference type="NCBI Taxonomy" id="35752"/>
    <lineage>
        <taxon>Bacteria</taxon>
        <taxon>Bacillati</taxon>
        <taxon>Actinomycetota</taxon>
        <taxon>Actinomycetes</taxon>
        <taxon>Micromonosporales</taxon>
        <taxon>Micromonosporaceae</taxon>
        <taxon>Actinoplanes</taxon>
    </lineage>
</organism>
<reference evidence="4 5" key="1">
    <citation type="submission" date="2016-10" db="EMBL/GenBank/DDBJ databases">
        <authorList>
            <person name="de Groot N.N."/>
        </authorList>
    </citation>
    <scope>NUCLEOTIDE SEQUENCE [LARGE SCALE GENOMIC DNA]</scope>
    <source>
        <strain evidence="4 5">DSM 43019</strain>
    </source>
</reference>
<dbReference type="Pfam" id="PF18944">
    <property type="entry name" value="DUF5691"/>
    <property type="match status" value="2"/>
</dbReference>
<dbReference type="STRING" id="35752.SAMN05421541_105281"/>
<feature type="region of interest" description="Disordered" evidence="2">
    <location>
        <begin position="525"/>
        <end position="545"/>
    </location>
</feature>
<dbReference type="Pfam" id="PF04434">
    <property type="entry name" value="SWIM"/>
    <property type="match status" value="1"/>
</dbReference>
<evidence type="ECO:0000313" key="5">
    <source>
        <dbReference type="Proteomes" id="UP000199645"/>
    </source>
</evidence>
<name>A0A1I2FBE8_9ACTN</name>
<proteinExistence type="predicted"/>
<keyword evidence="1" id="KW-0863">Zinc-finger</keyword>
<keyword evidence="1" id="KW-0862">Zinc</keyword>
<dbReference type="GO" id="GO:0008270">
    <property type="term" value="F:zinc ion binding"/>
    <property type="evidence" value="ECO:0007669"/>
    <property type="project" value="UniProtKB-KW"/>
</dbReference>
<feature type="compositionally biased region" description="Low complexity" evidence="2">
    <location>
        <begin position="529"/>
        <end position="544"/>
    </location>
</feature>
<dbReference type="EMBL" id="FONV01000005">
    <property type="protein sequence ID" value="SFF02804.1"/>
    <property type="molecule type" value="Genomic_DNA"/>
</dbReference>
<dbReference type="RefSeq" id="WP_239143548.1">
    <property type="nucleotide sequence ID" value="NZ_BOMT01000037.1"/>
</dbReference>
<keyword evidence="1" id="KW-0479">Metal-binding</keyword>
<evidence type="ECO:0000259" key="3">
    <source>
        <dbReference type="PROSITE" id="PS50966"/>
    </source>
</evidence>
<evidence type="ECO:0000256" key="2">
    <source>
        <dbReference type="SAM" id="MobiDB-lite"/>
    </source>
</evidence>
<feature type="compositionally biased region" description="Low complexity" evidence="2">
    <location>
        <begin position="882"/>
        <end position="896"/>
    </location>
</feature>
<keyword evidence="5" id="KW-1185">Reference proteome</keyword>
<feature type="domain" description="SWIM-type" evidence="3">
    <location>
        <begin position="48"/>
        <end position="81"/>
    </location>
</feature>
<protein>
    <submittedName>
        <fullName evidence="4">SWIM zinc finger</fullName>
    </submittedName>
</protein>
<dbReference type="AlphaFoldDB" id="A0A1I2FBE8"/>
<evidence type="ECO:0000313" key="4">
    <source>
        <dbReference type="EMBL" id="SFF02804.1"/>
    </source>
</evidence>
<accession>A0A1I2FBE8</accession>
<dbReference type="PROSITE" id="PS50966">
    <property type="entry name" value="ZF_SWIM"/>
    <property type="match status" value="1"/>
</dbReference>
<sequence length="1102" mass="114707">MPVERWSVAQVEALAPDPASLRNARGAAGQFSATGLTGDVLWGLCRGYQVAADLAGPAFKCSCPSRKIPCKHVLGLLLRWSASGVSSDPAPEFVTAWQTARAARAARATASPPDPVAAAKRAQGRAERVAGGMAELRRWLDDQVDQGLAAAGRAGPQPFETMAARLVDAQAPGAAGAVRRLGGFAGVGPQWADRLLGELALLRLLVSGHARLGTLDPALAATVRSRIGFPTPAEEVLAGPRVTDRWQVLGQVETDDGSLTSRRTWLHGAGGRFALILSFAAPGRPLPADLIPGTEFRGDLCFYPGAAPLRALVAEQISAAEPFGAPDGAGTIRAGLSRWATLIASEPWRYDAPMLLADVRPTADGHLVDEEGSALPLAPGHREPWWLLAAAGAHPATVAAEWSPSGLRPLAAWADGRFVPAAPPVPDSSSRRTAELPPELLTAALLGTGRRPWSATSLWVGPLTVSLSAIPSTLPPATHTGPPSAGAAGHTETAALPAPLTLAEPATFSRPAEPASLSEPTAIRKPGTLAEPASPAEPASLSESTAIRKPAVAEPASLSEPAALAEFAGPATLAGPVEPGDSAPAAVPGADGPAAALLEAAAVALICRRAGMEPEFGRVPVAAAPAEIDEPLPPPAAARLARILGGGAPAGGHHEQELLAQWLTAAAARGGIVPPVILPELLEAGRRNTTIRGDVARVAGRRGTWLAGQRADWRWLLNEAAPAPAGDWATATTTERLGHLAALRAVDPGRARELLESTWDEESSENRARFLGTFGPGLSRADEPLLERALDDRRKEVREVALDLLRTLPGAALGRRMATRALAAVRLDASGRLTVEPPAELDRELRRDGVGATPVRGVGIGAWLLEEIVAGAPLDIWTGPAASTGSSAPAGESTGADATSRAGDRAATVGRAATETGEPAATVGRAAAETGLGPADWLGLARGHDWANPLLHGWAKAAVVQRDAGWASALLRSDGGMLREAVRWDLHLVLPPDVLARLATAALRSEDGSAQRLLGLHPGPWPDRLAVAVLETVEQRARNDRHTWQLGELCRAAGLAMPPEYADLAGRLAVRLDQIVDPTRVRPVAELARTLAFRHEMFQELQ</sequence>
<feature type="region of interest" description="Disordered" evidence="2">
    <location>
        <begin position="882"/>
        <end position="918"/>
    </location>
</feature>
<evidence type="ECO:0000256" key="1">
    <source>
        <dbReference type="PROSITE-ProRule" id="PRU00325"/>
    </source>
</evidence>